<dbReference type="GO" id="GO:0005634">
    <property type="term" value="C:nucleus"/>
    <property type="evidence" value="ECO:0007669"/>
    <property type="project" value="TreeGrafter"/>
</dbReference>
<dbReference type="GO" id="GO:0004843">
    <property type="term" value="F:cysteine-type deubiquitinase activity"/>
    <property type="evidence" value="ECO:0007669"/>
    <property type="project" value="UniProtKB-EC"/>
</dbReference>
<dbReference type="PANTHER" id="PTHR24006:SF888">
    <property type="entry name" value="UBIQUITIN CARBOXYL-TERMINAL HYDROLASE 30"/>
    <property type="match status" value="1"/>
</dbReference>
<evidence type="ECO:0000313" key="10">
    <source>
        <dbReference type="EMBL" id="GFH51087.1"/>
    </source>
</evidence>
<feature type="domain" description="USP" evidence="9">
    <location>
        <begin position="198"/>
        <end position="696"/>
    </location>
</feature>
<proteinExistence type="inferred from homology"/>
<keyword evidence="7" id="KW-0788">Thiol protease</keyword>
<dbReference type="PANTHER" id="PTHR24006">
    <property type="entry name" value="UBIQUITIN CARBOXYL-TERMINAL HYDROLASE"/>
    <property type="match status" value="1"/>
</dbReference>
<gene>
    <name evidence="10" type="ORF">CTEN210_07563</name>
</gene>
<keyword evidence="11" id="KW-1185">Reference proteome</keyword>
<dbReference type="EMBL" id="BLLK01000045">
    <property type="protein sequence ID" value="GFH51087.1"/>
    <property type="molecule type" value="Genomic_DNA"/>
</dbReference>
<dbReference type="AlphaFoldDB" id="A0AAD3CRX9"/>
<evidence type="ECO:0000256" key="6">
    <source>
        <dbReference type="ARBA" id="ARBA00022801"/>
    </source>
</evidence>
<sequence length="696" mass="79181">MTSRLVNVANRGVNASIPKNKQKDDHTLGQSGSRENVISIYNKSHGNQHVRFPLPGLRDLGVGPGMALDLDFVYMFLRKYGDSSITRTISLTTTLSSVLDVGIGTEKQVPALENLDMKKEATALSTQIAGDLLSLSLRTNLPYKLIQREYIRYKRRLRLQATHESLRNYKKLINYLKGNHLYNPPEIEKGFCFTGKVNGLPNYSSTCFFNAVMQALASSTAFVRYLERLSYLEDCLKNIHKPASRIDIGIQNTSALFAKKEPLSKLLLCILNYVNMNERHIQRNEIHPKIRQILDRVASENDQFKSYKHHSSKEQQDAHEFLQALVALLVDELNLEGHVSSQDADDEVDTEDSFFIFDSKEIQQCDCQNSEKSSESISDNDSKESNKEEKKDELENEEKNMIDPSSLPSCTKLMIQSLNESMPSPLNGRIGSQLQCCNCGNVKPIHDSSFLEIPVVPLAISNPNTSIPSKSCNLIDCLDKFAEIENVEGVNCRSCSIKLEIDPLLEECLMMEDAIRSLASSNKETITIENEVQRLKDRIEFLRSIDPDSEKLDENEDDEHDYINPNESIPKPVKSDHKKRLIITSIPSVLCLHVKRLHYDVNYNMVKCNQQIMFPEQLDLNKIVAFQHEKEKLNSPSNFYRLISVISHLGGPFCGHYITYRISPHDWTYTSDENIKLTNWKEVSASNAYMLIYEKA</sequence>
<keyword evidence="6" id="KW-0378">Hydrolase</keyword>
<keyword evidence="4" id="KW-0645">Protease</keyword>
<evidence type="ECO:0000256" key="1">
    <source>
        <dbReference type="ARBA" id="ARBA00000707"/>
    </source>
</evidence>
<comment type="similarity">
    <text evidence="2">Belongs to the peptidase C19 family.</text>
</comment>
<comment type="catalytic activity">
    <reaction evidence="1">
        <text>Thiol-dependent hydrolysis of ester, thioester, amide, peptide and isopeptide bonds formed by the C-terminal Gly of ubiquitin (a 76-residue protein attached to proteins as an intracellular targeting signal).</text>
        <dbReference type="EC" id="3.4.19.12"/>
    </reaction>
</comment>
<dbReference type="SUPFAM" id="SSF54001">
    <property type="entry name" value="Cysteine proteinases"/>
    <property type="match status" value="1"/>
</dbReference>
<evidence type="ECO:0000256" key="7">
    <source>
        <dbReference type="ARBA" id="ARBA00022807"/>
    </source>
</evidence>
<organism evidence="10 11">
    <name type="scientific">Chaetoceros tenuissimus</name>
    <dbReference type="NCBI Taxonomy" id="426638"/>
    <lineage>
        <taxon>Eukaryota</taxon>
        <taxon>Sar</taxon>
        <taxon>Stramenopiles</taxon>
        <taxon>Ochrophyta</taxon>
        <taxon>Bacillariophyta</taxon>
        <taxon>Coscinodiscophyceae</taxon>
        <taxon>Chaetocerotophycidae</taxon>
        <taxon>Chaetocerotales</taxon>
        <taxon>Chaetocerotaceae</taxon>
        <taxon>Chaetoceros</taxon>
    </lineage>
</organism>
<feature type="compositionally biased region" description="Polar residues" evidence="8">
    <location>
        <begin position="366"/>
        <end position="377"/>
    </location>
</feature>
<evidence type="ECO:0000256" key="8">
    <source>
        <dbReference type="SAM" id="MobiDB-lite"/>
    </source>
</evidence>
<dbReference type="Gene3D" id="3.90.70.10">
    <property type="entry name" value="Cysteine proteinases"/>
    <property type="match status" value="1"/>
</dbReference>
<dbReference type="InterPro" id="IPR038765">
    <property type="entry name" value="Papain-like_cys_pep_sf"/>
</dbReference>
<dbReference type="InterPro" id="IPR050164">
    <property type="entry name" value="Peptidase_C19"/>
</dbReference>
<comment type="caution">
    <text evidence="10">The sequence shown here is derived from an EMBL/GenBank/DDBJ whole genome shotgun (WGS) entry which is preliminary data.</text>
</comment>
<feature type="compositionally biased region" description="Basic and acidic residues" evidence="8">
    <location>
        <begin position="380"/>
        <end position="401"/>
    </location>
</feature>
<evidence type="ECO:0000256" key="4">
    <source>
        <dbReference type="ARBA" id="ARBA00022670"/>
    </source>
</evidence>
<reference evidence="10 11" key="1">
    <citation type="journal article" date="2021" name="Sci. Rep.">
        <title>The genome of the diatom Chaetoceros tenuissimus carries an ancient integrated fragment of an extant virus.</title>
        <authorList>
            <person name="Hongo Y."/>
            <person name="Kimura K."/>
            <person name="Takaki Y."/>
            <person name="Yoshida Y."/>
            <person name="Baba S."/>
            <person name="Kobayashi G."/>
            <person name="Nagasaki K."/>
            <person name="Hano T."/>
            <person name="Tomaru Y."/>
        </authorList>
    </citation>
    <scope>NUCLEOTIDE SEQUENCE [LARGE SCALE GENOMIC DNA]</scope>
    <source>
        <strain evidence="10 11">NIES-3715</strain>
    </source>
</reference>
<dbReference type="PROSITE" id="PS00973">
    <property type="entry name" value="USP_2"/>
    <property type="match status" value="1"/>
</dbReference>
<feature type="region of interest" description="Disordered" evidence="8">
    <location>
        <begin position="9"/>
        <end position="32"/>
    </location>
</feature>
<accession>A0AAD3CRX9</accession>
<evidence type="ECO:0000256" key="3">
    <source>
        <dbReference type="ARBA" id="ARBA00012759"/>
    </source>
</evidence>
<dbReference type="Pfam" id="PF00443">
    <property type="entry name" value="UCH"/>
    <property type="match status" value="1"/>
</dbReference>
<dbReference type="InterPro" id="IPR028889">
    <property type="entry name" value="USP"/>
</dbReference>
<dbReference type="CDD" id="cd02257">
    <property type="entry name" value="Peptidase_C19"/>
    <property type="match status" value="1"/>
</dbReference>
<dbReference type="GO" id="GO:0016579">
    <property type="term" value="P:protein deubiquitination"/>
    <property type="evidence" value="ECO:0007669"/>
    <property type="project" value="InterPro"/>
</dbReference>
<evidence type="ECO:0000313" key="11">
    <source>
        <dbReference type="Proteomes" id="UP001054902"/>
    </source>
</evidence>
<keyword evidence="5" id="KW-0833">Ubl conjugation pathway</keyword>
<evidence type="ECO:0000259" key="9">
    <source>
        <dbReference type="PROSITE" id="PS50235"/>
    </source>
</evidence>
<feature type="region of interest" description="Disordered" evidence="8">
    <location>
        <begin position="549"/>
        <end position="569"/>
    </location>
</feature>
<protein>
    <recommendedName>
        <fullName evidence="3">ubiquitinyl hydrolase 1</fullName>
        <ecNumber evidence="3">3.4.19.12</ecNumber>
    </recommendedName>
</protein>
<dbReference type="PROSITE" id="PS50235">
    <property type="entry name" value="USP_3"/>
    <property type="match status" value="1"/>
</dbReference>
<evidence type="ECO:0000256" key="5">
    <source>
        <dbReference type="ARBA" id="ARBA00022786"/>
    </source>
</evidence>
<dbReference type="Proteomes" id="UP001054902">
    <property type="component" value="Unassembled WGS sequence"/>
</dbReference>
<name>A0AAD3CRX9_9STRA</name>
<dbReference type="InterPro" id="IPR001394">
    <property type="entry name" value="Peptidase_C19_UCH"/>
</dbReference>
<feature type="region of interest" description="Disordered" evidence="8">
    <location>
        <begin position="366"/>
        <end position="408"/>
    </location>
</feature>
<dbReference type="GO" id="GO:0006508">
    <property type="term" value="P:proteolysis"/>
    <property type="evidence" value="ECO:0007669"/>
    <property type="project" value="UniProtKB-KW"/>
</dbReference>
<dbReference type="InterPro" id="IPR018200">
    <property type="entry name" value="USP_CS"/>
</dbReference>
<evidence type="ECO:0000256" key="2">
    <source>
        <dbReference type="ARBA" id="ARBA00009085"/>
    </source>
</evidence>
<dbReference type="EC" id="3.4.19.12" evidence="3"/>
<dbReference type="GO" id="GO:0005829">
    <property type="term" value="C:cytosol"/>
    <property type="evidence" value="ECO:0007669"/>
    <property type="project" value="TreeGrafter"/>
</dbReference>